<accession>A0A3S3W4Q1</accession>
<evidence type="ECO:0000256" key="1">
    <source>
        <dbReference type="SAM" id="Phobius"/>
    </source>
</evidence>
<keyword evidence="1" id="KW-0472">Membrane</keyword>
<organism evidence="3 4">
    <name type="scientific">Mucilaginibacter gilvus</name>
    <dbReference type="NCBI Taxonomy" id="2305909"/>
    <lineage>
        <taxon>Bacteria</taxon>
        <taxon>Pseudomonadati</taxon>
        <taxon>Bacteroidota</taxon>
        <taxon>Sphingobacteriia</taxon>
        <taxon>Sphingobacteriales</taxon>
        <taxon>Sphingobacteriaceae</taxon>
        <taxon>Mucilaginibacter</taxon>
    </lineage>
</organism>
<dbReference type="InterPro" id="IPR018649">
    <property type="entry name" value="SHOCT"/>
</dbReference>
<reference evidence="3 4" key="1">
    <citation type="submission" date="2019-01" db="EMBL/GenBank/DDBJ databases">
        <title>Mucilaginibacter antarcticum sp. nov., isolated from antarctic soil.</title>
        <authorList>
            <person name="Yan Y.-Q."/>
            <person name="Du Z.-J."/>
        </authorList>
    </citation>
    <scope>NUCLEOTIDE SEQUENCE [LARGE SCALE GENOMIC DNA]</scope>
    <source>
        <strain evidence="3 4">F01003</strain>
    </source>
</reference>
<keyword evidence="1" id="KW-0812">Transmembrane</keyword>
<dbReference type="AlphaFoldDB" id="A0A3S3W4Q1"/>
<proteinExistence type="predicted"/>
<dbReference type="Proteomes" id="UP000286701">
    <property type="component" value="Unassembled WGS sequence"/>
</dbReference>
<comment type="caution">
    <text evidence="3">The sequence shown here is derived from an EMBL/GenBank/DDBJ whole genome shotgun (WGS) entry which is preliminary data.</text>
</comment>
<sequence>MMMYYGNFGGMHLIWWFIWMILLFWIFATPYDIPGQRKRKDTPLNMLQKRFAAGEITTEEYHEKKKILETDLAK</sequence>
<dbReference type="OrthoDB" id="5421551at2"/>
<name>A0A3S3W4Q1_9SPHI</name>
<evidence type="ECO:0000313" key="3">
    <source>
        <dbReference type="EMBL" id="RWY48362.1"/>
    </source>
</evidence>
<feature type="transmembrane region" description="Helical" evidence="1">
    <location>
        <begin position="12"/>
        <end position="31"/>
    </location>
</feature>
<keyword evidence="4" id="KW-1185">Reference proteome</keyword>
<dbReference type="Pfam" id="PF09851">
    <property type="entry name" value="SHOCT"/>
    <property type="match status" value="1"/>
</dbReference>
<dbReference type="EMBL" id="SBIW01000011">
    <property type="protein sequence ID" value="RWY48362.1"/>
    <property type="molecule type" value="Genomic_DNA"/>
</dbReference>
<evidence type="ECO:0000259" key="2">
    <source>
        <dbReference type="Pfam" id="PF09851"/>
    </source>
</evidence>
<gene>
    <name evidence="3" type="ORF">EPL05_19660</name>
</gene>
<keyword evidence="1" id="KW-1133">Transmembrane helix</keyword>
<feature type="domain" description="SHOCT" evidence="2">
    <location>
        <begin position="43"/>
        <end position="68"/>
    </location>
</feature>
<evidence type="ECO:0000313" key="4">
    <source>
        <dbReference type="Proteomes" id="UP000286701"/>
    </source>
</evidence>
<protein>
    <submittedName>
        <fullName evidence="3">SHOCT domain-containing protein</fullName>
    </submittedName>
</protein>